<comment type="cofactor">
    <cofactor evidence="1">
        <name>Ca(2+)</name>
        <dbReference type="ChEBI" id="CHEBI:29108"/>
    </cofactor>
</comment>
<dbReference type="PANTHER" id="PTHR42693:SF42">
    <property type="entry name" value="ARYLSULFATASE G"/>
    <property type="match status" value="1"/>
</dbReference>
<dbReference type="PANTHER" id="PTHR42693">
    <property type="entry name" value="ARYLSULFATASE FAMILY MEMBER"/>
    <property type="match status" value="1"/>
</dbReference>
<name>A0ABN4ASU8_EMTOG</name>
<dbReference type="RefSeq" id="WP_015026400.1">
    <property type="nucleotide sequence ID" value="NC_018744.1"/>
</dbReference>
<comment type="similarity">
    <text evidence="2">Belongs to the sulfatase family.</text>
</comment>
<protein>
    <submittedName>
        <fullName evidence="9">Sulfatase</fullName>
    </submittedName>
</protein>
<evidence type="ECO:0000256" key="6">
    <source>
        <dbReference type="ARBA" id="ARBA00022837"/>
    </source>
</evidence>
<organism evidence="9 10">
    <name type="scientific">Emticicia oligotrophica (strain DSM 17448 / CIP 109782 / MTCC 6937 / GPTSA100-15)</name>
    <dbReference type="NCBI Taxonomy" id="929562"/>
    <lineage>
        <taxon>Bacteria</taxon>
        <taxon>Pseudomonadati</taxon>
        <taxon>Bacteroidota</taxon>
        <taxon>Cytophagia</taxon>
        <taxon>Cytophagales</taxon>
        <taxon>Leadbetterellaceae</taxon>
        <taxon>Emticicia</taxon>
    </lineage>
</organism>
<dbReference type="Gene3D" id="3.40.720.10">
    <property type="entry name" value="Alkaline Phosphatase, subunit A"/>
    <property type="match status" value="1"/>
</dbReference>
<dbReference type="Gene3D" id="3.30.1120.10">
    <property type="match status" value="1"/>
</dbReference>
<dbReference type="CDD" id="cd16144">
    <property type="entry name" value="ARS_like"/>
    <property type="match status" value="1"/>
</dbReference>
<evidence type="ECO:0000256" key="1">
    <source>
        <dbReference type="ARBA" id="ARBA00001913"/>
    </source>
</evidence>
<dbReference type="InterPro" id="IPR017850">
    <property type="entry name" value="Alkaline_phosphatase_core_sf"/>
</dbReference>
<dbReference type="Pfam" id="PF00884">
    <property type="entry name" value="Sulfatase"/>
    <property type="match status" value="1"/>
</dbReference>
<keyword evidence="5" id="KW-0378">Hydrolase</keyword>
<dbReference type="EMBL" id="CP002965">
    <property type="protein sequence ID" value="AFK05734.1"/>
    <property type="molecule type" value="Genomic_DNA"/>
</dbReference>
<evidence type="ECO:0000313" key="9">
    <source>
        <dbReference type="EMBL" id="AFK05734.1"/>
    </source>
</evidence>
<keyword evidence="4 7" id="KW-0732">Signal</keyword>
<dbReference type="Proteomes" id="UP000002875">
    <property type="component" value="Plasmid pEMTOL04"/>
</dbReference>
<evidence type="ECO:0000256" key="7">
    <source>
        <dbReference type="SAM" id="SignalP"/>
    </source>
</evidence>
<accession>A0ABN4ASU8</accession>
<evidence type="ECO:0000256" key="3">
    <source>
        <dbReference type="ARBA" id="ARBA00022723"/>
    </source>
</evidence>
<reference evidence="9 10" key="1">
    <citation type="submission" date="2011-07" db="EMBL/GenBank/DDBJ databases">
        <title>The complete genome of plasmid 4 of Emticicia oligotrophica DSM 17448.</title>
        <authorList>
            <consortium name="US DOE Joint Genome Institute (JGI-PGF)"/>
            <person name="Lucas S."/>
            <person name="Han J."/>
            <person name="Lapidus A."/>
            <person name="Bruce D."/>
            <person name="Goodwin L."/>
            <person name="Pitluck S."/>
            <person name="Peters L."/>
            <person name="Kyrpides N."/>
            <person name="Mavromatis K."/>
            <person name="Ivanova N."/>
            <person name="Ovchinnikova G."/>
            <person name="Teshima H."/>
            <person name="Detter J.C."/>
            <person name="Tapia R."/>
            <person name="Han C."/>
            <person name="Land M."/>
            <person name="Hauser L."/>
            <person name="Markowitz V."/>
            <person name="Cheng J.-F."/>
            <person name="Hugenholtz P."/>
            <person name="Woyke T."/>
            <person name="Wu D."/>
            <person name="Tindall B."/>
            <person name="Pomrenke H."/>
            <person name="Brambilla E."/>
            <person name="Klenk H.-P."/>
            <person name="Eisen J.A."/>
        </authorList>
    </citation>
    <scope>NUCLEOTIDE SEQUENCE [LARGE SCALE GENOMIC DNA]</scope>
    <source>
        <strain evidence="10">DSM 17448 / GPTSA100-15</strain>
        <plasmid evidence="9 10">pEMTOL04</plasmid>
    </source>
</reference>
<proteinExistence type="inferred from homology"/>
<geneLocation type="plasmid" evidence="9 10">
    <name>pEMTOL04</name>
</geneLocation>
<keyword evidence="10" id="KW-1185">Reference proteome</keyword>
<evidence type="ECO:0000256" key="5">
    <source>
        <dbReference type="ARBA" id="ARBA00022801"/>
    </source>
</evidence>
<evidence type="ECO:0000256" key="4">
    <source>
        <dbReference type="ARBA" id="ARBA00022729"/>
    </source>
</evidence>
<gene>
    <name evidence="9" type="ordered locus">Emtol_0050</name>
</gene>
<dbReference type="PROSITE" id="PS00149">
    <property type="entry name" value="SULFATASE_2"/>
    <property type="match status" value="1"/>
</dbReference>
<dbReference type="InterPro" id="IPR050738">
    <property type="entry name" value="Sulfatase"/>
</dbReference>
<evidence type="ECO:0000313" key="10">
    <source>
        <dbReference type="Proteomes" id="UP000002875"/>
    </source>
</evidence>
<feature type="domain" description="Sulfatase N-terminal" evidence="8">
    <location>
        <begin position="38"/>
        <end position="379"/>
    </location>
</feature>
<dbReference type="InterPro" id="IPR000917">
    <property type="entry name" value="Sulfatase_N"/>
</dbReference>
<evidence type="ECO:0000259" key="8">
    <source>
        <dbReference type="Pfam" id="PF00884"/>
    </source>
</evidence>
<dbReference type="InterPro" id="IPR024607">
    <property type="entry name" value="Sulfatase_CS"/>
</dbReference>
<keyword evidence="3" id="KW-0479">Metal-binding</keyword>
<evidence type="ECO:0000256" key="2">
    <source>
        <dbReference type="ARBA" id="ARBA00008779"/>
    </source>
</evidence>
<dbReference type="PROSITE" id="PS00523">
    <property type="entry name" value="SULFATASE_1"/>
    <property type="match status" value="1"/>
</dbReference>
<keyword evidence="9" id="KW-0614">Plasmid</keyword>
<feature type="chain" id="PRO_5045626167" evidence="7">
    <location>
        <begin position="28"/>
        <end position="534"/>
    </location>
</feature>
<sequence length="534" mass="60539">MKSFKNSELRFFICWFTLIASSLSTLAIEDLPQNPKKPNIIFILVDDLGIKDLSCLGSSFYETPNIDKIAKEGTIFTQGYACSAVCSPSRASIMTGKFTARHGITDWIGAKSGIAWRSEKRFSKLLPAGYVENLPKTEQTIAEVLQANGYKTFFAGKWHLGNKGDYPEDHGFNINKGGWESGSPKGGYFSPWENPSLPNQRNGEDLSMRLAKETSAFIQQERDSPFFAFLSFYAVHSPIETTQEKWKKYKDKAEKNGILPHGYTMEHELPIRQVQDNPIYGGLVESMDDAVGEVLNTIKKLNLEQQTIIVFTSDNGGVASGDAFSTTNLPFRGGKGYQWEGGIREPYFIKIPWLPQIKELNYPVTGADFFPTILDFAGIPLMPKQHIDGISLKPLFDGKELKTRDLFWHYPHYGNQGGQPNSIIRSGNLKLIHYWEDGHYELYNLANDPYEQKDLASKEPQKASKLNTKLLTWLKSVNAQYPVQDPEFNADLANKKLKNNSEILMPKLEKERLHFLSSDYQPNKDWWKSKTTKD</sequence>
<dbReference type="SUPFAM" id="SSF53649">
    <property type="entry name" value="Alkaline phosphatase-like"/>
    <property type="match status" value="1"/>
</dbReference>
<feature type="signal peptide" evidence="7">
    <location>
        <begin position="1"/>
        <end position="27"/>
    </location>
</feature>
<keyword evidence="6" id="KW-0106">Calcium</keyword>